<evidence type="ECO:0000256" key="1">
    <source>
        <dbReference type="SAM" id="MobiDB-lite"/>
    </source>
</evidence>
<organism evidence="2">
    <name type="scientific">Haptolina brevifila</name>
    <dbReference type="NCBI Taxonomy" id="156173"/>
    <lineage>
        <taxon>Eukaryota</taxon>
        <taxon>Haptista</taxon>
        <taxon>Haptophyta</taxon>
        <taxon>Prymnesiophyceae</taxon>
        <taxon>Prymnesiales</taxon>
        <taxon>Prymnesiaceae</taxon>
        <taxon>Haptolina</taxon>
    </lineage>
</organism>
<proteinExistence type="predicted"/>
<name>A0A7S2J625_9EUKA</name>
<reference evidence="2" key="1">
    <citation type="submission" date="2021-01" db="EMBL/GenBank/DDBJ databases">
        <authorList>
            <person name="Corre E."/>
            <person name="Pelletier E."/>
            <person name="Niang G."/>
            <person name="Scheremetjew M."/>
            <person name="Finn R."/>
            <person name="Kale V."/>
            <person name="Holt S."/>
            <person name="Cochrane G."/>
            <person name="Meng A."/>
            <person name="Brown T."/>
            <person name="Cohen L."/>
        </authorList>
    </citation>
    <scope>NUCLEOTIDE SEQUENCE</scope>
    <source>
        <strain evidence="2">UTEX LB 985</strain>
    </source>
</reference>
<dbReference type="AlphaFoldDB" id="A0A7S2J625"/>
<evidence type="ECO:0000313" key="2">
    <source>
        <dbReference type="EMBL" id="CAD9538854.1"/>
    </source>
</evidence>
<accession>A0A7S2J625</accession>
<feature type="region of interest" description="Disordered" evidence="1">
    <location>
        <begin position="1"/>
        <end position="21"/>
    </location>
</feature>
<gene>
    <name evidence="2" type="ORF">CBRE1094_LOCUS40744</name>
</gene>
<dbReference type="EMBL" id="HBGU01074764">
    <property type="protein sequence ID" value="CAD9538854.1"/>
    <property type="molecule type" value="Transcribed_RNA"/>
</dbReference>
<sequence>MRAARESRGVNTHGDGDRDMTDEYAASMNVLGYARARARVGIECAQDLRAWRIHNAYMNMYVRDRCVLTGLVGQKLPGRTDDEMDSDRDLVWFWFCKDQ</sequence>
<protein>
    <submittedName>
        <fullName evidence="2">Uncharacterized protein</fullName>
    </submittedName>
</protein>